<keyword evidence="1" id="KW-0548">Nucleotidyltransferase</keyword>
<keyword evidence="1" id="KW-0695">RNA-directed DNA polymerase</keyword>
<comment type="caution">
    <text evidence="1">The sequence shown here is derived from an EMBL/GenBank/DDBJ whole genome shotgun (WGS) entry which is preliminary data.</text>
</comment>
<reference evidence="1" key="1">
    <citation type="submission" date="2020-08" db="EMBL/GenBank/DDBJ databases">
        <title>Multicomponent nature underlies the extraordinary mechanical properties of spider dragline silk.</title>
        <authorList>
            <person name="Kono N."/>
            <person name="Nakamura H."/>
            <person name="Mori M."/>
            <person name="Yoshida Y."/>
            <person name="Ohtoshi R."/>
            <person name="Malay A.D."/>
            <person name="Moran D.A.P."/>
            <person name="Tomita M."/>
            <person name="Numata K."/>
            <person name="Arakawa K."/>
        </authorList>
    </citation>
    <scope>NUCLEOTIDE SEQUENCE</scope>
</reference>
<dbReference type="EMBL" id="BMAV01022692">
    <property type="protein sequence ID" value="GFY77896.1"/>
    <property type="molecule type" value="Genomic_DNA"/>
</dbReference>
<sequence length="105" mass="11792">MGSVCGARGGEELEKILMIIIYINNLSEPFITERGLCQGDSLVHLQFNIGLGKCLRNRRLDRRSWLQLLSDADDIDIIGRPEKAVKEIFSALESAATKWVSLSMR</sequence>
<evidence type="ECO:0000313" key="2">
    <source>
        <dbReference type="Proteomes" id="UP000886998"/>
    </source>
</evidence>
<name>A0A8X6YVP7_9ARAC</name>
<proteinExistence type="predicted"/>
<keyword evidence="2" id="KW-1185">Reference proteome</keyword>
<dbReference type="OrthoDB" id="6435393at2759"/>
<organism evidence="1 2">
    <name type="scientific">Trichonephila inaurata madagascariensis</name>
    <dbReference type="NCBI Taxonomy" id="2747483"/>
    <lineage>
        <taxon>Eukaryota</taxon>
        <taxon>Metazoa</taxon>
        <taxon>Ecdysozoa</taxon>
        <taxon>Arthropoda</taxon>
        <taxon>Chelicerata</taxon>
        <taxon>Arachnida</taxon>
        <taxon>Araneae</taxon>
        <taxon>Araneomorphae</taxon>
        <taxon>Entelegynae</taxon>
        <taxon>Araneoidea</taxon>
        <taxon>Nephilidae</taxon>
        <taxon>Trichonephila</taxon>
        <taxon>Trichonephila inaurata</taxon>
    </lineage>
</organism>
<keyword evidence="1" id="KW-0808">Transferase</keyword>
<evidence type="ECO:0000313" key="1">
    <source>
        <dbReference type="EMBL" id="GFY77896.1"/>
    </source>
</evidence>
<dbReference type="GO" id="GO:0003964">
    <property type="term" value="F:RNA-directed DNA polymerase activity"/>
    <property type="evidence" value="ECO:0007669"/>
    <property type="project" value="UniProtKB-KW"/>
</dbReference>
<accession>A0A8X6YVP7</accession>
<dbReference type="AlphaFoldDB" id="A0A8X6YVP7"/>
<protein>
    <submittedName>
        <fullName evidence="1">Reverse transcriptase domain-containing protein</fullName>
    </submittedName>
</protein>
<dbReference type="Proteomes" id="UP000886998">
    <property type="component" value="Unassembled WGS sequence"/>
</dbReference>
<gene>
    <name evidence="1" type="primary">AVEN_106928_1</name>
    <name evidence="1" type="ORF">TNIN_119081</name>
</gene>